<protein>
    <submittedName>
        <fullName evidence="2">Uncharacterized protein</fullName>
    </submittedName>
</protein>
<name>A0ABV0TCI3_9TELE</name>
<dbReference type="EMBL" id="JAHRIQ010026350">
    <property type="protein sequence ID" value="MEQ2230090.1"/>
    <property type="molecule type" value="Genomic_DNA"/>
</dbReference>
<gene>
    <name evidence="2" type="ORF">ILYODFUR_025747</name>
</gene>
<comment type="caution">
    <text evidence="2">The sequence shown here is derived from an EMBL/GenBank/DDBJ whole genome shotgun (WGS) entry which is preliminary data.</text>
</comment>
<evidence type="ECO:0000256" key="1">
    <source>
        <dbReference type="SAM" id="MobiDB-lite"/>
    </source>
</evidence>
<feature type="region of interest" description="Disordered" evidence="1">
    <location>
        <begin position="1"/>
        <end position="32"/>
    </location>
</feature>
<sequence length="72" mass="8080">MRRHNGAHYELQPIPANLPHPAPSASPNEGQDASIASFFGQRMIMKLLSEDFELMFDADIVVDHDKFMILAV</sequence>
<dbReference type="Proteomes" id="UP001482620">
    <property type="component" value="Unassembled WGS sequence"/>
</dbReference>
<accession>A0ABV0TCI3</accession>
<reference evidence="2 3" key="1">
    <citation type="submission" date="2021-06" db="EMBL/GenBank/DDBJ databases">
        <authorList>
            <person name="Palmer J.M."/>
        </authorList>
    </citation>
    <scope>NUCLEOTIDE SEQUENCE [LARGE SCALE GENOMIC DNA]</scope>
    <source>
        <strain evidence="3">if_2019</strain>
        <tissue evidence="2">Muscle</tissue>
    </source>
</reference>
<keyword evidence="3" id="KW-1185">Reference proteome</keyword>
<proteinExistence type="predicted"/>
<evidence type="ECO:0000313" key="3">
    <source>
        <dbReference type="Proteomes" id="UP001482620"/>
    </source>
</evidence>
<evidence type="ECO:0000313" key="2">
    <source>
        <dbReference type="EMBL" id="MEQ2230090.1"/>
    </source>
</evidence>
<organism evidence="2 3">
    <name type="scientific">Ilyodon furcidens</name>
    <name type="common">goldbreast splitfin</name>
    <dbReference type="NCBI Taxonomy" id="33524"/>
    <lineage>
        <taxon>Eukaryota</taxon>
        <taxon>Metazoa</taxon>
        <taxon>Chordata</taxon>
        <taxon>Craniata</taxon>
        <taxon>Vertebrata</taxon>
        <taxon>Euteleostomi</taxon>
        <taxon>Actinopterygii</taxon>
        <taxon>Neopterygii</taxon>
        <taxon>Teleostei</taxon>
        <taxon>Neoteleostei</taxon>
        <taxon>Acanthomorphata</taxon>
        <taxon>Ovalentaria</taxon>
        <taxon>Atherinomorphae</taxon>
        <taxon>Cyprinodontiformes</taxon>
        <taxon>Goodeidae</taxon>
        <taxon>Ilyodon</taxon>
    </lineage>
</organism>